<organism evidence="1 2">
    <name type="scientific">Candidatus Accumulibacter proximus</name>
    <dbReference type="NCBI Taxonomy" id="2954385"/>
    <lineage>
        <taxon>Bacteria</taxon>
        <taxon>Pseudomonadati</taxon>
        <taxon>Pseudomonadota</taxon>
        <taxon>Betaproteobacteria</taxon>
        <taxon>Candidatus Accumulibacter</taxon>
    </lineage>
</organism>
<sequence length="51" mass="5283">MPSELLFAARCRVAMLSMDSMALGVSAGVLTQRLLCLDLATGVALIGADTE</sequence>
<protein>
    <submittedName>
        <fullName evidence="1">Uncharacterized protein</fullName>
    </submittedName>
</protein>
<dbReference type="Proteomes" id="UP000697998">
    <property type="component" value="Unassembled WGS sequence"/>
</dbReference>
<reference evidence="1 2" key="1">
    <citation type="submission" date="2020-10" db="EMBL/GenBank/DDBJ databases">
        <title>Connecting structure to function with the recovery of over 1000 high-quality activated sludge metagenome-assembled genomes encoding full-length rRNA genes using long-read sequencing.</title>
        <authorList>
            <person name="Singleton C.M."/>
            <person name="Petriglieri F."/>
            <person name="Kristensen J.M."/>
            <person name="Kirkegaard R.H."/>
            <person name="Michaelsen T.Y."/>
            <person name="Andersen M.H."/>
            <person name="Karst S.M."/>
            <person name="Dueholm M.S."/>
            <person name="Nielsen P.H."/>
            <person name="Albertsen M."/>
        </authorList>
    </citation>
    <scope>NUCLEOTIDE SEQUENCE [LARGE SCALE GENOMIC DNA]</scope>
    <source>
        <strain evidence="1">EsbW_18-Q3-R4-48_BATAC.285</strain>
    </source>
</reference>
<comment type="caution">
    <text evidence="1">The sequence shown here is derived from an EMBL/GenBank/DDBJ whole genome shotgun (WGS) entry which is preliminary data.</text>
</comment>
<dbReference type="EMBL" id="JADJMH010000014">
    <property type="protein sequence ID" value="MBK7675845.1"/>
    <property type="molecule type" value="Genomic_DNA"/>
</dbReference>
<gene>
    <name evidence="1" type="ORF">IPJ27_14415</name>
</gene>
<proteinExistence type="predicted"/>
<evidence type="ECO:0000313" key="2">
    <source>
        <dbReference type="Proteomes" id="UP000697998"/>
    </source>
</evidence>
<accession>A0A935UHS8</accession>
<evidence type="ECO:0000313" key="1">
    <source>
        <dbReference type="EMBL" id="MBK7675845.1"/>
    </source>
</evidence>
<dbReference type="AlphaFoldDB" id="A0A935UHS8"/>
<name>A0A935UHS8_9PROT</name>